<comment type="caution">
    <text evidence="5">The sequence shown here is derived from an EMBL/GenBank/DDBJ whole genome shotgun (WGS) entry which is preliminary data.</text>
</comment>
<name>A0AAV0AN94_PHAPC</name>
<feature type="chain" id="PRO_5043829925" description="DUF7872 domain-containing protein" evidence="3">
    <location>
        <begin position="29"/>
        <end position="597"/>
    </location>
</feature>
<feature type="transmembrane region" description="Helical" evidence="2">
    <location>
        <begin position="194"/>
        <end position="218"/>
    </location>
</feature>
<evidence type="ECO:0000313" key="6">
    <source>
        <dbReference type="Proteomes" id="UP001153365"/>
    </source>
</evidence>
<feature type="compositionally biased region" description="Low complexity" evidence="1">
    <location>
        <begin position="527"/>
        <end position="541"/>
    </location>
</feature>
<dbReference type="AlphaFoldDB" id="A0AAV0AN94"/>
<dbReference type="PANTHER" id="PTHR33339:SF1">
    <property type="entry name" value="LYSM DOMAIN-CONTAINING PROTEIN"/>
    <property type="match status" value="1"/>
</dbReference>
<protein>
    <recommendedName>
        <fullName evidence="4">DUF7872 domain-containing protein</fullName>
    </recommendedName>
</protein>
<feature type="domain" description="DUF7872" evidence="4">
    <location>
        <begin position="320"/>
        <end position="487"/>
    </location>
</feature>
<feature type="compositionally biased region" description="Low complexity" evidence="1">
    <location>
        <begin position="61"/>
        <end position="71"/>
    </location>
</feature>
<keyword evidence="2" id="KW-1133">Transmembrane helix</keyword>
<evidence type="ECO:0000259" key="4">
    <source>
        <dbReference type="Pfam" id="PF25278"/>
    </source>
</evidence>
<evidence type="ECO:0000313" key="5">
    <source>
        <dbReference type="EMBL" id="CAH7669376.1"/>
    </source>
</evidence>
<keyword evidence="3" id="KW-0732">Signal</keyword>
<dbReference type="EMBL" id="CALTRL010000714">
    <property type="protein sequence ID" value="CAH7669376.1"/>
    <property type="molecule type" value="Genomic_DNA"/>
</dbReference>
<organism evidence="5 6">
    <name type="scientific">Phakopsora pachyrhizi</name>
    <name type="common">Asian soybean rust disease fungus</name>
    <dbReference type="NCBI Taxonomy" id="170000"/>
    <lineage>
        <taxon>Eukaryota</taxon>
        <taxon>Fungi</taxon>
        <taxon>Dikarya</taxon>
        <taxon>Basidiomycota</taxon>
        <taxon>Pucciniomycotina</taxon>
        <taxon>Pucciniomycetes</taxon>
        <taxon>Pucciniales</taxon>
        <taxon>Phakopsoraceae</taxon>
        <taxon>Phakopsora</taxon>
    </lineage>
</organism>
<feature type="region of interest" description="Disordered" evidence="1">
    <location>
        <begin position="33"/>
        <end position="77"/>
    </location>
</feature>
<dbReference type="Pfam" id="PF25278">
    <property type="entry name" value="DUF7872"/>
    <property type="match status" value="1"/>
</dbReference>
<dbReference type="Proteomes" id="UP001153365">
    <property type="component" value="Unassembled WGS sequence"/>
</dbReference>
<evidence type="ECO:0000256" key="3">
    <source>
        <dbReference type="SAM" id="SignalP"/>
    </source>
</evidence>
<feature type="signal peptide" evidence="3">
    <location>
        <begin position="1"/>
        <end position="28"/>
    </location>
</feature>
<keyword evidence="2" id="KW-0472">Membrane</keyword>
<dbReference type="InterPro" id="IPR057194">
    <property type="entry name" value="DUF7872"/>
</dbReference>
<sequence length="597" mass="64154">MKYSNSNSLFLLNLLAIYLIQAPLKVNSSNQLTNQHDDFQTNHHSQKRLQRRQLSSLSPFNTGSTSSGSSNDTQNDPECSDLALNRGTWAELGIDNYLLNYPSGQNTSFIQYTRSLNVFNFDCGINQYCLAGQLCHPVRGRDWVVLSAVQEWNFYINSLYKSIGAALGMVQGIASAMVADFLPDDGDYKVLKQFAICLAALSGVMVLSFAAVLMIPILGSLLGFTWGLVSWGAATAGSGVATAWTYLTTIGSEAAIVTAAEGEEVALLSAGAAATEAELATIEGEAAAMGGATATGGAAVAAPKLARRGLSDDASNGTMDKLKMWTFVNQKLTDLQRRMRSIVSINSQESLVAPISSQKGMFGTLQNGIFVSDHPPRSILEENAEEAAQLGALSLLFRTMGLIFVIDSATCKPEGPTTPLKHPELVHFCSSDGVKVSLGMLKKKKIEYRIRNGRMIFSKYTFSTEFLFDLASDCQGRLRGSSPNNINTSERMGGGLVSGLPFANRGSTISQVLMSNSSYLNPEEALKSPSSNSTDSSNKLTPHSSRSTILLPDGSEICSFSLPICDLRISDIKDKISAGKKVSEVCLKALDLQPSNF</sequence>
<evidence type="ECO:0000256" key="2">
    <source>
        <dbReference type="SAM" id="Phobius"/>
    </source>
</evidence>
<evidence type="ECO:0000256" key="1">
    <source>
        <dbReference type="SAM" id="MobiDB-lite"/>
    </source>
</evidence>
<dbReference type="PANTHER" id="PTHR33339">
    <property type="entry name" value="LYSM DOMAIN-CONTAINING PROTEIN"/>
    <property type="match status" value="1"/>
</dbReference>
<feature type="region of interest" description="Disordered" evidence="1">
    <location>
        <begin position="523"/>
        <end position="547"/>
    </location>
</feature>
<keyword evidence="2" id="KW-0812">Transmembrane</keyword>
<keyword evidence="6" id="KW-1185">Reference proteome</keyword>
<proteinExistence type="predicted"/>
<reference evidence="5" key="1">
    <citation type="submission" date="2022-06" db="EMBL/GenBank/DDBJ databases">
        <authorList>
            <consortium name="SYNGENTA / RWTH Aachen University"/>
        </authorList>
    </citation>
    <scope>NUCLEOTIDE SEQUENCE</scope>
</reference>
<gene>
    <name evidence="5" type="ORF">PPACK8108_LOCUS3988</name>
</gene>
<accession>A0AAV0AN94</accession>